<proteinExistence type="predicted"/>
<dbReference type="EMBL" id="AF083031">
    <property type="protein sequence ID" value="AAK39748.1"/>
    <property type="molecule type" value="Genomic_DNA"/>
</dbReference>
<protein>
    <submittedName>
        <fullName evidence="1">Uncharacterized protein</fullName>
    </submittedName>
</protein>
<geneLocation type="nucleomorph" evidence="1"/>
<dbReference type="GeneID" id="857221"/>
<dbReference type="PIR" id="D90132">
    <property type="entry name" value="D90132"/>
</dbReference>
<keyword evidence="1" id="KW-0542">Nucleomorph</keyword>
<accession>Q98S32</accession>
<evidence type="ECO:0000313" key="1">
    <source>
        <dbReference type="EMBL" id="AAK39748.1"/>
    </source>
</evidence>
<dbReference type="Proteomes" id="UP000242167">
    <property type="component" value="Nucleomorph 3"/>
</dbReference>
<dbReference type="RefSeq" id="XP_001713439.1">
    <property type="nucleotide sequence ID" value="XM_001713387.1"/>
</dbReference>
<evidence type="ECO:0000313" key="2">
    <source>
        <dbReference type="Proteomes" id="UP000242167"/>
    </source>
</evidence>
<organism evidence="1 2">
    <name type="scientific">Guillardia theta</name>
    <name type="common">Cryptophyte</name>
    <name type="synonym">Cryptomonas phi</name>
    <dbReference type="NCBI Taxonomy" id="55529"/>
    <lineage>
        <taxon>Eukaryota</taxon>
        <taxon>Cryptophyceae</taxon>
        <taxon>Pyrenomonadales</taxon>
        <taxon>Geminigeraceae</taxon>
        <taxon>Guillardia</taxon>
    </lineage>
</organism>
<sequence>MIIKKKKRRLMLPFDVTCKLCKFNNKKGRKVNGMINKLLKKKLSEYLFYFKCSNCKKSCNFLTNIDKFQYIK</sequence>
<gene>
    <name evidence="1" type="primary">orf72</name>
</gene>
<dbReference type="AlphaFoldDB" id="Q98S32"/>
<reference evidence="1 2" key="1">
    <citation type="journal article" date="2001" name="Nature">
        <title>The highly reduced genome of an enslaved algal nucleus.</title>
        <authorList>
            <person name="Douglas S."/>
            <person name="Zauner S."/>
            <person name="Fraunholz M."/>
            <person name="Beaton M."/>
            <person name="Penny S."/>
            <person name="Deng L."/>
            <person name="Wu X."/>
            <person name="Reith M."/>
            <person name="Cavalier-Smith T."/>
            <person name="Maier U."/>
        </authorList>
    </citation>
    <scope>NUCLEOTIDE SEQUENCE [LARGE SCALE GENOMIC DNA]</scope>
</reference>
<name>Q98S32_GUITH</name>